<sequence length="110" mass="12823">MKISFECECILLQKTLLMFCKDFIAEHKDCDFVVSDRKITTQKPLFLIGSHINLPFTKQNLLNLLEEFYSAIQIKPSVQENLEKDSLEKEVLALIEEFKKDVISLIRSRS</sequence>
<keyword evidence="3" id="KW-1185">Reference proteome</keyword>
<evidence type="ECO:0000313" key="2">
    <source>
        <dbReference type="EMBL" id="MBE3607501.1"/>
    </source>
</evidence>
<reference evidence="2 3" key="1">
    <citation type="submission" date="2015-08" db="EMBL/GenBank/DDBJ databases">
        <title>Comparative genomics of the Campylobacter concisus group.</title>
        <authorList>
            <person name="Yee E."/>
            <person name="Chapman M.H."/>
            <person name="Huynh S."/>
            <person name="Bono J.L."/>
            <person name="On S.L."/>
            <person name="St Leger J."/>
            <person name="Foster G."/>
            <person name="Parker C.T."/>
            <person name="Miller W.G."/>
        </authorList>
    </citation>
    <scope>NUCLEOTIDE SEQUENCE [LARGE SCALE GENOMIC DNA]</scope>
    <source>
        <strain evidence="2 3">RM9337</strain>
    </source>
</reference>
<evidence type="ECO:0000313" key="4">
    <source>
        <dbReference type="Proteomes" id="UP001318760"/>
    </source>
</evidence>
<dbReference type="Proteomes" id="UP000650616">
    <property type="component" value="Unassembled WGS sequence"/>
</dbReference>
<dbReference type="AlphaFoldDB" id="A0AAW3ZUC9"/>
<name>A0AAW3ZUC9_9BACT</name>
<dbReference type="RefSeq" id="WP_170015437.1">
    <property type="nucleotide sequence ID" value="NZ_CP012545.1"/>
</dbReference>
<comment type="caution">
    <text evidence="2">The sequence shown here is derived from an EMBL/GenBank/DDBJ whole genome shotgun (WGS) entry which is preliminary data.</text>
</comment>
<gene>
    <name evidence="1" type="ORF">CCAL12919_00785</name>
    <name evidence="2" type="ORF">CCAL9337_01995</name>
</gene>
<proteinExistence type="predicted"/>
<evidence type="ECO:0000313" key="3">
    <source>
        <dbReference type="Proteomes" id="UP000650616"/>
    </source>
</evidence>
<protein>
    <submittedName>
        <fullName evidence="2">Ornithine carbamoyltransferase</fullName>
    </submittedName>
</protein>
<accession>A0AAW3ZUC9</accession>
<evidence type="ECO:0000313" key="1">
    <source>
        <dbReference type="EMBL" id="MBE2985671.1"/>
    </source>
</evidence>
<dbReference type="Proteomes" id="UP001318760">
    <property type="component" value="Unassembled WGS sequence"/>
</dbReference>
<dbReference type="EMBL" id="LIWG01000002">
    <property type="protein sequence ID" value="MBE3607501.1"/>
    <property type="molecule type" value="Genomic_DNA"/>
</dbReference>
<reference evidence="1 4" key="2">
    <citation type="submission" date="2020-10" db="EMBL/GenBank/DDBJ databases">
        <title>Campylobacter californiensis sp. nov. isolated from cattle and feral swine in California.</title>
        <authorList>
            <person name="Miller W.G."/>
        </authorList>
    </citation>
    <scope>NUCLEOTIDE SEQUENCE [LARGE SCALE GENOMIC DNA]</scope>
    <source>
        <strain evidence="1 4">RM12919</strain>
    </source>
</reference>
<dbReference type="EMBL" id="JADBHS010000001">
    <property type="protein sequence ID" value="MBE2985671.1"/>
    <property type="molecule type" value="Genomic_DNA"/>
</dbReference>
<organism evidence="2 3">
    <name type="scientific">Campylobacter californiensis</name>
    <dbReference type="NCBI Taxonomy" id="1032243"/>
    <lineage>
        <taxon>Bacteria</taxon>
        <taxon>Pseudomonadati</taxon>
        <taxon>Campylobacterota</taxon>
        <taxon>Epsilonproteobacteria</taxon>
        <taxon>Campylobacterales</taxon>
        <taxon>Campylobacteraceae</taxon>
        <taxon>Campylobacter</taxon>
    </lineage>
</organism>